<comment type="caution">
    <text evidence="17">The sequence shown here is derived from an EMBL/GenBank/DDBJ whole genome shotgun (WGS) entry which is preliminary data.</text>
</comment>
<dbReference type="InterPro" id="IPR001932">
    <property type="entry name" value="PPM-type_phosphatase-like_dom"/>
</dbReference>
<evidence type="ECO:0000256" key="11">
    <source>
        <dbReference type="ARBA" id="ARBA00023211"/>
    </source>
</evidence>
<evidence type="ECO:0000256" key="3">
    <source>
        <dbReference type="ARBA" id="ARBA00004170"/>
    </source>
</evidence>
<dbReference type="InterPro" id="IPR036457">
    <property type="entry name" value="PPM-type-like_dom_sf"/>
</dbReference>
<keyword evidence="6" id="KW-0479">Metal-binding</keyword>
<name>A0AAD2D604_EUPCR</name>
<dbReference type="GO" id="GO:0046872">
    <property type="term" value="F:metal ion binding"/>
    <property type="evidence" value="ECO:0007669"/>
    <property type="project" value="UniProtKB-KW"/>
</dbReference>
<keyword evidence="18" id="KW-1185">Reference proteome</keyword>
<evidence type="ECO:0000256" key="13">
    <source>
        <dbReference type="ARBA" id="ARBA00048336"/>
    </source>
</evidence>
<evidence type="ECO:0000256" key="9">
    <source>
        <dbReference type="ARBA" id="ARBA00022912"/>
    </source>
</evidence>
<dbReference type="GO" id="GO:0004722">
    <property type="term" value="F:protein serine/threonine phosphatase activity"/>
    <property type="evidence" value="ECO:0007669"/>
    <property type="project" value="UniProtKB-EC"/>
</dbReference>
<dbReference type="EMBL" id="CAMPGE010023006">
    <property type="protein sequence ID" value="CAI2380990.1"/>
    <property type="molecule type" value="Genomic_DNA"/>
</dbReference>
<dbReference type="Pfam" id="PF00481">
    <property type="entry name" value="PP2C"/>
    <property type="match status" value="1"/>
</dbReference>
<dbReference type="GO" id="GO:0016020">
    <property type="term" value="C:membrane"/>
    <property type="evidence" value="ECO:0007669"/>
    <property type="project" value="UniProtKB-SubCell"/>
</dbReference>
<dbReference type="PROSITE" id="PS01032">
    <property type="entry name" value="PPM_1"/>
    <property type="match status" value="1"/>
</dbReference>
<comment type="subcellular location">
    <subcellularLocation>
        <location evidence="3">Membrane</location>
        <topology evidence="3">Peripheral membrane protein</topology>
    </subcellularLocation>
</comment>
<comment type="cofactor">
    <cofactor evidence="2">
        <name>Mg(2+)</name>
        <dbReference type="ChEBI" id="CHEBI:18420"/>
    </cofactor>
</comment>
<reference evidence="17" key="1">
    <citation type="submission" date="2023-07" db="EMBL/GenBank/DDBJ databases">
        <authorList>
            <consortium name="AG Swart"/>
            <person name="Singh M."/>
            <person name="Singh A."/>
            <person name="Seah K."/>
            <person name="Emmerich C."/>
        </authorList>
    </citation>
    <scope>NUCLEOTIDE SEQUENCE</scope>
    <source>
        <strain evidence="17">DP1</strain>
    </source>
</reference>
<accession>A0AAD2D604</accession>
<dbReference type="SUPFAM" id="SSF81606">
    <property type="entry name" value="PP2C-like"/>
    <property type="match status" value="1"/>
</dbReference>
<evidence type="ECO:0000256" key="14">
    <source>
        <dbReference type="RuleBase" id="RU003465"/>
    </source>
</evidence>
<feature type="domain" description="PPM-type phosphatase" evidence="16">
    <location>
        <begin position="298"/>
        <end position="590"/>
    </location>
</feature>
<evidence type="ECO:0000313" key="18">
    <source>
        <dbReference type="Proteomes" id="UP001295684"/>
    </source>
</evidence>
<evidence type="ECO:0000256" key="8">
    <source>
        <dbReference type="ARBA" id="ARBA00022842"/>
    </source>
</evidence>
<dbReference type="PANTHER" id="PTHR13832">
    <property type="entry name" value="PROTEIN PHOSPHATASE 2C"/>
    <property type="match status" value="1"/>
</dbReference>
<dbReference type="AlphaFoldDB" id="A0AAD2D604"/>
<evidence type="ECO:0000256" key="7">
    <source>
        <dbReference type="ARBA" id="ARBA00022801"/>
    </source>
</evidence>
<evidence type="ECO:0000256" key="1">
    <source>
        <dbReference type="ARBA" id="ARBA00001936"/>
    </source>
</evidence>
<feature type="region of interest" description="Disordered" evidence="15">
    <location>
        <begin position="674"/>
        <end position="726"/>
    </location>
</feature>
<keyword evidence="7 14" id="KW-0378">Hydrolase</keyword>
<evidence type="ECO:0000259" key="16">
    <source>
        <dbReference type="PROSITE" id="PS51746"/>
    </source>
</evidence>
<evidence type="ECO:0000313" key="17">
    <source>
        <dbReference type="EMBL" id="CAI2380990.1"/>
    </source>
</evidence>
<dbReference type="Proteomes" id="UP001295684">
    <property type="component" value="Unassembled WGS sequence"/>
</dbReference>
<feature type="compositionally biased region" description="Polar residues" evidence="15">
    <location>
        <begin position="686"/>
        <end position="700"/>
    </location>
</feature>
<comment type="catalytic activity">
    <reaction evidence="12">
        <text>O-phospho-L-seryl-[protein] + H2O = L-seryl-[protein] + phosphate</text>
        <dbReference type="Rhea" id="RHEA:20629"/>
        <dbReference type="Rhea" id="RHEA-COMP:9863"/>
        <dbReference type="Rhea" id="RHEA-COMP:11604"/>
        <dbReference type="ChEBI" id="CHEBI:15377"/>
        <dbReference type="ChEBI" id="CHEBI:29999"/>
        <dbReference type="ChEBI" id="CHEBI:43474"/>
        <dbReference type="ChEBI" id="CHEBI:83421"/>
        <dbReference type="EC" id="3.1.3.16"/>
    </reaction>
</comment>
<evidence type="ECO:0000256" key="5">
    <source>
        <dbReference type="ARBA" id="ARBA00013081"/>
    </source>
</evidence>
<feature type="compositionally biased region" description="Basic residues" evidence="15">
    <location>
        <begin position="701"/>
        <end position="711"/>
    </location>
</feature>
<dbReference type="Gene3D" id="3.60.40.10">
    <property type="entry name" value="PPM-type phosphatase domain"/>
    <property type="match status" value="1"/>
</dbReference>
<feature type="compositionally biased region" description="Basic and acidic residues" evidence="15">
    <location>
        <begin position="613"/>
        <end position="625"/>
    </location>
</feature>
<dbReference type="EC" id="3.1.3.16" evidence="5"/>
<feature type="compositionally biased region" description="Low complexity" evidence="15">
    <location>
        <begin position="90"/>
        <end position="100"/>
    </location>
</feature>
<evidence type="ECO:0000256" key="12">
    <source>
        <dbReference type="ARBA" id="ARBA00047761"/>
    </source>
</evidence>
<gene>
    <name evidence="17" type="ORF">ECRASSUSDP1_LOCUS22434</name>
</gene>
<dbReference type="PROSITE" id="PS51746">
    <property type="entry name" value="PPM_2"/>
    <property type="match status" value="1"/>
</dbReference>
<dbReference type="PANTHER" id="PTHR13832:SF803">
    <property type="entry name" value="PROTEIN PHOSPHATASE 1G"/>
    <property type="match status" value="1"/>
</dbReference>
<dbReference type="FunFam" id="3.60.40.10:FF:000099">
    <property type="entry name" value="Uncharacterized protein"/>
    <property type="match status" value="1"/>
</dbReference>
<dbReference type="CDD" id="cd00143">
    <property type="entry name" value="PP2Cc"/>
    <property type="match status" value="1"/>
</dbReference>
<protein>
    <recommendedName>
        <fullName evidence="5">protein-serine/threonine phosphatase</fullName>
        <ecNumber evidence="5">3.1.3.16</ecNumber>
    </recommendedName>
</protein>
<keyword evidence="11" id="KW-0464">Manganese</keyword>
<comment type="similarity">
    <text evidence="4 14">Belongs to the PP2C family.</text>
</comment>
<evidence type="ECO:0000256" key="2">
    <source>
        <dbReference type="ARBA" id="ARBA00001946"/>
    </source>
</evidence>
<proteinExistence type="inferred from homology"/>
<dbReference type="SMART" id="SM00332">
    <property type="entry name" value="PP2Cc"/>
    <property type="match status" value="1"/>
</dbReference>
<keyword evidence="8" id="KW-0460">Magnesium</keyword>
<organism evidence="17 18">
    <name type="scientific">Euplotes crassus</name>
    <dbReference type="NCBI Taxonomy" id="5936"/>
    <lineage>
        <taxon>Eukaryota</taxon>
        <taxon>Sar</taxon>
        <taxon>Alveolata</taxon>
        <taxon>Ciliophora</taxon>
        <taxon>Intramacronucleata</taxon>
        <taxon>Spirotrichea</taxon>
        <taxon>Hypotrichia</taxon>
        <taxon>Euplotida</taxon>
        <taxon>Euplotidae</taxon>
        <taxon>Moneuplotes</taxon>
    </lineage>
</organism>
<evidence type="ECO:0000256" key="15">
    <source>
        <dbReference type="SAM" id="MobiDB-lite"/>
    </source>
</evidence>
<comment type="cofactor">
    <cofactor evidence="1">
        <name>Mn(2+)</name>
        <dbReference type="ChEBI" id="CHEBI:29035"/>
    </cofactor>
</comment>
<evidence type="ECO:0000256" key="4">
    <source>
        <dbReference type="ARBA" id="ARBA00006702"/>
    </source>
</evidence>
<keyword evidence="9 14" id="KW-0904">Protein phosphatase</keyword>
<comment type="catalytic activity">
    <reaction evidence="13">
        <text>O-phospho-L-threonyl-[protein] + H2O = L-threonyl-[protein] + phosphate</text>
        <dbReference type="Rhea" id="RHEA:47004"/>
        <dbReference type="Rhea" id="RHEA-COMP:11060"/>
        <dbReference type="Rhea" id="RHEA-COMP:11605"/>
        <dbReference type="ChEBI" id="CHEBI:15377"/>
        <dbReference type="ChEBI" id="CHEBI:30013"/>
        <dbReference type="ChEBI" id="CHEBI:43474"/>
        <dbReference type="ChEBI" id="CHEBI:61977"/>
        <dbReference type="EC" id="3.1.3.16"/>
    </reaction>
</comment>
<evidence type="ECO:0000256" key="10">
    <source>
        <dbReference type="ARBA" id="ARBA00023136"/>
    </source>
</evidence>
<feature type="compositionally biased region" description="Polar residues" evidence="15">
    <location>
        <begin position="110"/>
        <end position="126"/>
    </location>
</feature>
<keyword evidence="10" id="KW-0472">Membrane</keyword>
<dbReference type="InterPro" id="IPR000222">
    <property type="entry name" value="PP2C_BS"/>
</dbReference>
<evidence type="ECO:0000256" key="6">
    <source>
        <dbReference type="ARBA" id="ARBA00022723"/>
    </source>
</evidence>
<dbReference type="InterPro" id="IPR015655">
    <property type="entry name" value="PP2C"/>
</dbReference>
<sequence length="758" mass="84975">MSTSRFEKALAQENKLRYSELIGKVTHKSPKFAKAQKWLKTSYDKGKIPKSTKSFSSKNKLRESKSNKANKYNTLKSTMPGHTMTNITPKGNKNSLLKSNDSLKKKRQIRNSNIQKSSSGSGRYQLKSTIVEAKAKGLKMKNKPPLSISTTPSHTKGIFKAFKGSSSIGMASQSLTDRNKKKEVQSKPVIHSKHSTLTQPKQKYMSFIKKKNLEIDIPSEGQGIPPAPSTTINKELNSKNLDIVKEDKNKALSTKNAQKITFEFEDPNNYPLQPASRIIIPNHETTKCSVKDNGIVKAYAANTNQGIVRDYNEDRVSIILNILKPQSRENEDWPRCSFFGVYDGHGGAGCADFLRDSLHQYVIREPSFPWNPKEALKAGFTKAEKKFKEINYIEDQGVIDKSGSCAIVVLIVGDLCFVANVGDSRAVLSGDGGKKIFPLSLDHKPCDEAERKRIIEAGGQIYQTAIPKNLDLDQEYGPHRVLPGRLSVSRTFGDLEAKIEKLGGNPNVVISQPEIKAFRVTGSHDFIVMGSDGIFDKISNRETVQCMWNSLRDEKKEDVHRQTGEGVECIIKNSLFRKSLDNVTIVIITFQNFQRVFEGEEVKLSENSTSTAEKTKKSEKIDVKPKQTSAFKKKVAHTKTFHQKAGIFKDLNKHRRVDSGGKKAHAKVLEHISKRKRTNSQKDSRNMSPDTNTRFSIGQTSKHKQASKFNKHFNNSTDSSKKMPTSKLASSLYKRPREKCMTTKNQDVVAGLKTFAWN</sequence>
<feature type="region of interest" description="Disordered" evidence="15">
    <location>
        <begin position="604"/>
        <end position="625"/>
    </location>
</feature>
<feature type="region of interest" description="Disordered" evidence="15">
    <location>
        <begin position="43"/>
        <end position="126"/>
    </location>
</feature>
<feature type="compositionally biased region" description="Polar residues" evidence="15">
    <location>
        <begin position="67"/>
        <end position="77"/>
    </location>
</feature>